<dbReference type="Pfam" id="PF13409">
    <property type="entry name" value="GST_N_2"/>
    <property type="match status" value="1"/>
</dbReference>
<dbReference type="InterPro" id="IPR036249">
    <property type="entry name" value="Thioredoxin-like_sf"/>
</dbReference>
<gene>
    <name evidence="3" type="ORF">L4923_11095</name>
</gene>
<organism evidence="3 4">
    <name type="scientific">Mesorhizobium retamae</name>
    <dbReference type="NCBI Taxonomy" id="2912854"/>
    <lineage>
        <taxon>Bacteria</taxon>
        <taxon>Pseudomonadati</taxon>
        <taxon>Pseudomonadota</taxon>
        <taxon>Alphaproteobacteria</taxon>
        <taxon>Hyphomicrobiales</taxon>
        <taxon>Phyllobacteriaceae</taxon>
        <taxon>Mesorhizobium</taxon>
    </lineage>
</organism>
<dbReference type="PANTHER" id="PTHR44051">
    <property type="entry name" value="GLUTATHIONE S-TRANSFERASE-RELATED"/>
    <property type="match status" value="1"/>
</dbReference>
<comment type="caution">
    <text evidence="3">The sequence shown here is derived from an EMBL/GenBank/DDBJ whole genome shotgun (WGS) entry which is preliminary data.</text>
</comment>
<dbReference type="PROSITE" id="PS50405">
    <property type="entry name" value="GST_CTER"/>
    <property type="match status" value="1"/>
</dbReference>
<dbReference type="Gene3D" id="1.20.1050.10">
    <property type="match status" value="1"/>
</dbReference>
<reference evidence="3 4" key="1">
    <citation type="submission" date="2022-02" db="EMBL/GenBank/DDBJ databases">
        <title>Draft genome sequence of Mezorhizobium retamae strain IRAMC:0171 isolated from Retama raetam nodules.</title>
        <authorList>
            <person name="Bengaied R."/>
            <person name="Sbissi I."/>
            <person name="Huber K."/>
            <person name="Ghodbane F."/>
            <person name="Nouioui I."/>
            <person name="Tarhouni M."/>
            <person name="Gtari M."/>
        </authorList>
    </citation>
    <scope>NUCLEOTIDE SEQUENCE [LARGE SCALE GENOMIC DNA]</scope>
    <source>
        <strain evidence="3 4">IRAMC:0171</strain>
    </source>
</reference>
<dbReference type="CDD" id="cd03057">
    <property type="entry name" value="GST_N_Beta"/>
    <property type="match status" value="1"/>
</dbReference>
<sequence length="208" mass="23094">MYKLYTRPGSGGFVIEAALKLAGVPFEHIDVPKTLDLDPEFLKISPMHQVPVLVLPDGHAVPETAAISLLLAELHPGKGLGPIAGEPGRADFLRWMAFMATAIYMANLRYYYPHRSTTDAAGIAAVKQAAVAEMDKEISILDRALRGRDWLVGDSRTIADVYMLMLVCWYPDQGRARAIWPDVERICARLRDDPMLAALNEPHEMWPA</sequence>
<dbReference type="Gene3D" id="3.40.30.10">
    <property type="entry name" value="Glutaredoxin"/>
    <property type="match status" value="1"/>
</dbReference>
<dbReference type="PANTHER" id="PTHR44051:SF8">
    <property type="entry name" value="GLUTATHIONE S-TRANSFERASE GSTA"/>
    <property type="match status" value="1"/>
</dbReference>
<accession>A0ABS9QDR8</accession>
<dbReference type="EMBL" id="JAKREW010000008">
    <property type="protein sequence ID" value="MCG7505557.1"/>
    <property type="molecule type" value="Genomic_DNA"/>
</dbReference>
<evidence type="ECO:0000259" key="1">
    <source>
        <dbReference type="PROSITE" id="PS50404"/>
    </source>
</evidence>
<dbReference type="SUPFAM" id="SSF52833">
    <property type="entry name" value="Thioredoxin-like"/>
    <property type="match status" value="1"/>
</dbReference>
<evidence type="ECO:0000259" key="2">
    <source>
        <dbReference type="PROSITE" id="PS50405"/>
    </source>
</evidence>
<dbReference type="InterPro" id="IPR040079">
    <property type="entry name" value="Glutathione_S-Trfase"/>
</dbReference>
<name>A0ABS9QDR8_9HYPH</name>
<proteinExistence type="predicted"/>
<feature type="domain" description="GST C-terminal" evidence="2">
    <location>
        <begin position="85"/>
        <end position="208"/>
    </location>
</feature>
<keyword evidence="4" id="KW-1185">Reference proteome</keyword>
<dbReference type="Pfam" id="PF00043">
    <property type="entry name" value="GST_C"/>
    <property type="match status" value="1"/>
</dbReference>
<protein>
    <submittedName>
        <fullName evidence="3">Glutathione S-transferase family protein</fullName>
    </submittedName>
</protein>
<dbReference type="SUPFAM" id="SSF47616">
    <property type="entry name" value="GST C-terminal domain-like"/>
    <property type="match status" value="1"/>
</dbReference>
<dbReference type="Proteomes" id="UP001201701">
    <property type="component" value="Unassembled WGS sequence"/>
</dbReference>
<dbReference type="PROSITE" id="PS50404">
    <property type="entry name" value="GST_NTER"/>
    <property type="match status" value="1"/>
</dbReference>
<dbReference type="InterPro" id="IPR036282">
    <property type="entry name" value="Glutathione-S-Trfase_C_sf"/>
</dbReference>
<dbReference type="RefSeq" id="WP_239365039.1">
    <property type="nucleotide sequence ID" value="NZ_JAKREW010000008.1"/>
</dbReference>
<dbReference type="InterPro" id="IPR010987">
    <property type="entry name" value="Glutathione-S-Trfase_C-like"/>
</dbReference>
<evidence type="ECO:0000313" key="3">
    <source>
        <dbReference type="EMBL" id="MCG7505557.1"/>
    </source>
</evidence>
<dbReference type="InterPro" id="IPR004045">
    <property type="entry name" value="Glutathione_S-Trfase_N"/>
</dbReference>
<evidence type="ECO:0000313" key="4">
    <source>
        <dbReference type="Proteomes" id="UP001201701"/>
    </source>
</evidence>
<feature type="domain" description="GST N-terminal" evidence="1">
    <location>
        <begin position="1"/>
        <end position="79"/>
    </location>
</feature>
<dbReference type="SFLD" id="SFLDS00019">
    <property type="entry name" value="Glutathione_Transferase_(cytos"/>
    <property type="match status" value="1"/>
</dbReference>
<dbReference type="InterPro" id="IPR004046">
    <property type="entry name" value="GST_C"/>
</dbReference>